<accession>A0A848L6K5</accession>
<comment type="caution">
    <text evidence="1">The sequence shown here is derived from an EMBL/GenBank/DDBJ whole genome shotgun (WGS) entry which is preliminary data.</text>
</comment>
<evidence type="ECO:0000313" key="2">
    <source>
        <dbReference type="Proteomes" id="UP000518300"/>
    </source>
</evidence>
<sequence length="47" mass="5212">MRQPPRNVAVLHHSDLVPGLLAHPVTLGVAEVFELVEAARREEAWAE</sequence>
<name>A0A848L6K5_9BACT</name>
<dbReference type="EMBL" id="JABBJJ010000013">
    <property type="protein sequence ID" value="NMO14147.1"/>
    <property type="molecule type" value="Genomic_DNA"/>
</dbReference>
<dbReference type="Proteomes" id="UP000518300">
    <property type="component" value="Unassembled WGS sequence"/>
</dbReference>
<dbReference type="RefSeq" id="WP_169343424.1">
    <property type="nucleotide sequence ID" value="NZ_JABBJJ010000013.1"/>
</dbReference>
<keyword evidence="2" id="KW-1185">Reference proteome</keyword>
<organism evidence="1 2">
    <name type="scientific">Pyxidicoccus fallax</name>
    <dbReference type="NCBI Taxonomy" id="394095"/>
    <lineage>
        <taxon>Bacteria</taxon>
        <taxon>Pseudomonadati</taxon>
        <taxon>Myxococcota</taxon>
        <taxon>Myxococcia</taxon>
        <taxon>Myxococcales</taxon>
        <taxon>Cystobacterineae</taxon>
        <taxon>Myxococcaceae</taxon>
        <taxon>Pyxidicoccus</taxon>
    </lineage>
</organism>
<gene>
    <name evidence="1" type="ORF">HG543_04640</name>
</gene>
<proteinExistence type="predicted"/>
<reference evidence="1 2" key="1">
    <citation type="submission" date="2020-04" db="EMBL/GenBank/DDBJ databases">
        <title>Draft genome of Pyxidicoccus fallax type strain.</title>
        <authorList>
            <person name="Whitworth D.E."/>
        </authorList>
    </citation>
    <scope>NUCLEOTIDE SEQUENCE [LARGE SCALE GENOMIC DNA]</scope>
    <source>
        <strain evidence="1 2">DSM 14698</strain>
    </source>
</reference>
<dbReference type="AlphaFoldDB" id="A0A848L6K5"/>
<evidence type="ECO:0000313" key="1">
    <source>
        <dbReference type="EMBL" id="NMO14147.1"/>
    </source>
</evidence>
<protein>
    <submittedName>
        <fullName evidence="1">Uncharacterized protein</fullName>
    </submittedName>
</protein>